<evidence type="ECO:0000259" key="4">
    <source>
        <dbReference type="PROSITE" id="PS50949"/>
    </source>
</evidence>
<dbReference type="SUPFAM" id="SSF64288">
    <property type="entry name" value="Chorismate lyase-like"/>
    <property type="match status" value="1"/>
</dbReference>
<comment type="caution">
    <text evidence="5">The sequence shown here is derived from an EMBL/GenBank/DDBJ whole genome shotgun (WGS) entry which is preliminary data.</text>
</comment>
<dbReference type="Pfam" id="PF07702">
    <property type="entry name" value="UTRA"/>
    <property type="match status" value="1"/>
</dbReference>
<dbReference type="SMART" id="SM00345">
    <property type="entry name" value="HTH_GNTR"/>
    <property type="match status" value="1"/>
</dbReference>
<dbReference type="InterPro" id="IPR028978">
    <property type="entry name" value="Chorismate_lyase_/UTRA_dom_sf"/>
</dbReference>
<keyword evidence="3" id="KW-0804">Transcription</keyword>
<dbReference type="Gene3D" id="1.10.10.10">
    <property type="entry name" value="Winged helix-like DNA-binding domain superfamily/Winged helix DNA-binding domain"/>
    <property type="match status" value="1"/>
</dbReference>
<organism evidence="5 6">
    <name type="scientific">Neobacillus piezotolerans</name>
    <dbReference type="NCBI Taxonomy" id="2259171"/>
    <lineage>
        <taxon>Bacteria</taxon>
        <taxon>Bacillati</taxon>
        <taxon>Bacillota</taxon>
        <taxon>Bacilli</taxon>
        <taxon>Bacillales</taxon>
        <taxon>Bacillaceae</taxon>
        <taxon>Neobacillus</taxon>
    </lineage>
</organism>
<name>A0A3D8GT83_9BACI</name>
<evidence type="ECO:0000256" key="1">
    <source>
        <dbReference type="ARBA" id="ARBA00023015"/>
    </source>
</evidence>
<evidence type="ECO:0000256" key="3">
    <source>
        <dbReference type="ARBA" id="ARBA00023163"/>
    </source>
</evidence>
<keyword evidence="6" id="KW-1185">Reference proteome</keyword>
<dbReference type="InterPro" id="IPR036388">
    <property type="entry name" value="WH-like_DNA-bd_sf"/>
</dbReference>
<reference evidence="5 6" key="1">
    <citation type="submission" date="2018-07" db="EMBL/GenBank/DDBJ databases">
        <title>Bacillus sp. YLB-04 draft genome sequence.</title>
        <authorList>
            <person name="Yu L."/>
            <person name="Tang X."/>
        </authorList>
    </citation>
    <scope>NUCLEOTIDE SEQUENCE [LARGE SCALE GENOMIC DNA]</scope>
    <source>
        <strain evidence="5 6">YLB-04</strain>
    </source>
</reference>
<dbReference type="FunFam" id="1.10.10.10:FF:000079">
    <property type="entry name" value="GntR family transcriptional regulator"/>
    <property type="match status" value="1"/>
</dbReference>
<sequence>MVNKKSSIPLYFQLEELIRQEIAAGSLKPGDSIPSEREYAELHEISRMTVRQAINNLVSAGILYRQKGKGTFVSTPKIEQELFGLTGFTEDMVARGMKPENRLLSFAAVSANQAIADALSVQENELLYEIKRIRLADGIPMAIETVYMPKQLVPGLTENQTAFSVYSYIEDVLGLTILDATQEIEASAAGPVDAGHLGIKEGSPILLITRTSRLGDGTPFEYVQSAFRADRYKFIHNLRRSGK</sequence>
<dbReference type="InterPro" id="IPR000524">
    <property type="entry name" value="Tscrpt_reg_HTH_GntR"/>
</dbReference>
<dbReference type="Gene3D" id="3.40.1410.10">
    <property type="entry name" value="Chorismate lyase-like"/>
    <property type="match status" value="1"/>
</dbReference>
<feature type="domain" description="HTH gntR-type" evidence="4">
    <location>
        <begin position="8"/>
        <end position="76"/>
    </location>
</feature>
<keyword evidence="2" id="KW-0238">DNA-binding</keyword>
<dbReference type="SUPFAM" id="SSF46785">
    <property type="entry name" value="Winged helix' DNA-binding domain"/>
    <property type="match status" value="1"/>
</dbReference>
<dbReference type="PROSITE" id="PS50949">
    <property type="entry name" value="HTH_GNTR"/>
    <property type="match status" value="1"/>
</dbReference>
<dbReference type="GO" id="GO:0045892">
    <property type="term" value="P:negative regulation of DNA-templated transcription"/>
    <property type="evidence" value="ECO:0007669"/>
    <property type="project" value="TreeGrafter"/>
</dbReference>
<dbReference type="InterPro" id="IPR011663">
    <property type="entry name" value="UTRA"/>
</dbReference>
<accession>A0A3D8GT83</accession>
<dbReference type="SMART" id="SM00866">
    <property type="entry name" value="UTRA"/>
    <property type="match status" value="1"/>
</dbReference>
<dbReference type="Proteomes" id="UP000257144">
    <property type="component" value="Unassembled WGS sequence"/>
</dbReference>
<proteinExistence type="predicted"/>
<dbReference type="AlphaFoldDB" id="A0A3D8GT83"/>
<dbReference type="PANTHER" id="PTHR44846">
    <property type="entry name" value="MANNOSYL-D-GLYCERATE TRANSPORT/METABOLISM SYSTEM REPRESSOR MNGR-RELATED"/>
    <property type="match status" value="1"/>
</dbReference>
<dbReference type="CDD" id="cd07377">
    <property type="entry name" value="WHTH_GntR"/>
    <property type="match status" value="1"/>
</dbReference>
<evidence type="ECO:0000313" key="5">
    <source>
        <dbReference type="EMBL" id="RDU37673.1"/>
    </source>
</evidence>
<keyword evidence="1" id="KW-0805">Transcription regulation</keyword>
<dbReference type="Pfam" id="PF00392">
    <property type="entry name" value="GntR"/>
    <property type="match status" value="1"/>
</dbReference>
<dbReference type="RefSeq" id="WP_115451344.1">
    <property type="nucleotide sequence ID" value="NZ_QNQT01000002.1"/>
</dbReference>
<dbReference type="InterPro" id="IPR036390">
    <property type="entry name" value="WH_DNA-bd_sf"/>
</dbReference>
<dbReference type="GO" id="GO:0003677">
    <property type="term" value="F:DNA binding"/>
    <property type="evidence" value="ECO:0007669"/>
    <property type="project" value="UniProtKB-KW"/>
</dbReference>
<evidence type="ECO:0000313" key="6">
    <source>
        <dbReference type="Proteomes" id="UP000257144"/>
    </source>
</evidence>
<dbReference type="PANTHER" id="PTHR44846:SF1">
    <property type="entry name" value="MANNOSYL-D-GLYCERATE TRANSPORT_METABOLISM SYSTEM REPRESSOR MNGR-RELATED"/>
    <property type="match status" value="1"/>
</dbReference>
<gene>
    <name evidence="5" type="ORF">DRW41_07470</name>
</gene>
<dbReference type="PRINTS" id="PR00035">
    <property type="entry name" value="HTHGNTR"/>
</dbReference>
<dbReference type="EMBL" id="QNQT01000002">
    <property type="protein sequence ID" value="RDU37673.1"/>
    <property type="molecule type" value="Genomic_DNA"/>
</dbReference>
<protein>
    <submittedName>
        <fullName evidence="5">Phosphonate metabolism transcriptional regulator PhnF</fullName>
    </submittedName>
</protein>
<evidence type="ECO:0000256" key="2">
    <source>
        <dbReference type="ARBA" id="ARBA00023125"/>
    </source>
</evidence>
<dbReference type="InterPro" id="IPR050679">
    <property type="entry name" value="Bact_HTH_transcr_reg"/>
</dbReference>
<dbReference type="OrthoDB" id="9815017at2"/>
<dbReference type="GO" id="GO:0003700">
    <property type="term" value="F:DNA-binding transcription factor activity"/>
    <property type="evidence" value="ECO:0007669"/>
    <property type="project" value="InterPro"/>
</dbReference>